<dbReference type="Proteomes" id="UP001170954">
    <property type="component" value="Unassembled WGS sequence"/>
</dbReference>
<comment type="caution">
    <text evidence="1">The sequence shown here is derived from an EMBL/GenBank/DDBJ whole genome shotgun (WGS) entry which is preliminary data.</text>
</comment>
<protein>
    <submittedName>
        <fullName evidence="1">Gliding motility lipoprotein GldB</fullName>
    </submittedName>
</protein>
<keyword evidence="2" id="KW-1185">Reference proteome</keyword>
<organism evidence="1 2">
    <name type="scientific">Sphingobacterium hotanense</name>
    <dbReference type="NCBI Taxonomy" id="649196"/>
    <lineage>
        <taxon>Bacteria</taxon>
        <taxon>Pseudomonadati</taxon>
        <taxon>Bacteroidota</taxon>
        <taxon>Sphingobacteriia</taxon>
        <taxon>Sphingobacteriales</taxon>
        <taxon>Sphingobacteriaceae</taxon>
        <taxon>Sphingobacterium</taxon>
    </lineage>
</organism>
<reference evidence="1" key="2">
    <citation type="journal article" date="2022" name="Sci. Total Environ.">
        <title>Prevalence, transmission, and molecular epidemiology of tet(X)-positive bacteria among humans, animals, and environmental niches in China: An epidemiological, and genomic-based study.</title>
        <authorList>
            <person name="Dong N."/>
            <person name="Zeng Y."/>
            <person name="Cai C."/>
            <person name="Sun C."/>
            <person name="Lu J."/>
            <person name="Liu C."/>
            <person name="Zhou H."/>
            <person name="Sun Q."/>
            <person name="Shu L."/>
            <person name="Wang H."/>
            <person name="Wang Y."/>
            <person name="Wang S."/>
            <person name="Wu C."/>
            <person name="Chan E.W."/>
            <person name="Chen G."/>
            <person name="Shen Z."/>
            <person name="Chen S."/>
            <person name="Zhang R."/>
        </authorList>
    </citation>
    <scope>NUCLEOTIDE SEQUENCE</scope>
    <source>
        <strain evidence="1">R1692</strain>
    </source>
</reference>
<evidence type="ECO:0000313" key="2">
    <source>
        <dbReference type="Proteomes" id="UP001170954"/>
    </source>
</evidence>
<sequence>MSRTLNKLLSILFLCFFILSCQSKKEKPDVSSIPVDIKIERFDREIAALKPNEIQVKNTEWQQKYNPFYADYMQYMLKVSDPRDSIYLKEILKEVIQKKDFIDLAAAIGKKYPDLKTQEEELTQAFRYIKHYFPQYEVPRIISFFSGFEVQVPIGEKYIGVGLDMFLGNDSPFYPALIGSIPLYVSRRFTAENITPRIIEAVIREELFPVRDADVNTLQQMIYHGKVLYAMDQLTEVPDSLKIGYTSAQLAWAQQYQKDVWQWFLQEDLLYSTDYLRTQKYFTEAPFTPELGSNNESAPKLGSYIGWQIVRKYMSRHPEKTLIDLLKTENAQEILEDSKFKGG</sequence>
<evidence type="ECO:0000313" key="1">
    <source>
        <dbReference type="EMBL" id="MDM1047445.1"/>
    </source>
</evidence>
<dbReference type="InterPro" id="IPR019853">
    <property type="entry name" value="GldB-like"/>
</dbReference>
<proteinExistence type="predicted"/>
<name>A0ABT7NJR3_9SPHI</name>
<dbReference type="EMBL" id="JACAGK010000008">
    <property type="protein sequence ID" value="MDM1047445.1"/>
    <property type="molecule type" value="Genomic_DNA"/>
</dbReference>
<accession>A0ABT7NJR3</accession>
<dbReference type="Pfam" id="PF25594">
    <property type="entry name" value="GldB_lipo"/>
    <property type="match status" value="1"/>
</dbReference>
<gene>
    <name evidence="1" type="ORF">HX018_04215</name>
</gene>
<dbReference type="PROSITE" id="PS51257">
    <property type="entry name" value="PROKAR_LIPOPROTEIN"/>
    <property type="match status" value="1"/>
</dbReference>
<keyword evidence="1" id="KW-0449">Lipoprotein</keyword>
<reference evidence="1" key="1">
    <citation type="submission" date="2020-06" db="EMBL/GenBank/DDBJ databases">
        <authorList>
            <person name="Dong N."/>
        </authorList>
    </citation>
    <scope>NUCLEOTIDE SEQUENCE</scope>
    <source>
        <strain evidence="1">R1692</strain>
    </source>
</reference>